<keyword evidence="1" id="KW-0812">Transmembrane</keyword>
<keyword evidence="3" id="KW-1185">Reference proteome</keyword>
<comment type="caution">
    <text evidence="2">The sequence shown here is derived from an EMBL/GenBank/DDBJ whole genome shotgun (WGS) entry which is preliminary data.</text>
</comment>
<proteinExistence type="predicted"/>
<dbReference type="OrthoDB" id="7384592at2759"/>
<gene>
    <name evidence="2" type="ORF">PVAND_011543</name>
</gene>
<reference evidence="2" key="1">
    <citation type="submission" date="2021-03" db="EMBL/GenBank/DDBJ databases">
        <title>Chromosome level genome of the anhydrobiotic midge Polypedilum vanderplanki.</title>
        <authorList>
            <person name="Yoshida Y."/>
            <person name="Kikawada T."/>
            <person name="Gusev O."/>
        </authorList>
    </citation>
    <scope>NUCLEOTIDE SEQUENCE</scope>
    <source>
        <strain evidence="2">NIAS01</strain>
        <tissue evidence="2">Whole body or cell culture</tissue>
    </source>
</reference>
<evidence type="ECO:0000313" key="2">
    <source>
        <dbReference type="EMBL" id="KAG5682175.1"/>
    </source>
</evidence>
<evidence type="ECO:0000256" key="1">
    <source>
        <dbReference type="SAM" id="Phobius"/>
    </source>
</evidence>
<sequence>MLVSTNLFLQVLPLVFIIGGAITGLCGFIIYASNTRVDVGFNRSNPQISDSMDMMNPSVNKIRVLNQKYEPMPELAAALDVVRKN</sequence>
<dbReference type="EMBL" id="JADBJN010000001">
    <property type="protein sequence ID" value="KAG5682175.1"/>
    <property type="molecule type" value="Genomic_DNA"/>
</dbReference>
<dbReference type="Pfam" id="PF06522">
    <property type="entry name" value="B12D"/>
    <property type="match status" value="1"/>
</dbReference>
<dbReference type="AlphaFoldDB" id="A0A9J6CJY1"/>
<feature type="transmembrane region" description="Helical" evidence="1">
    <location>
        <begin position="12"/>
        <end position="33"/>
    </location>
</feature>
<organism evidence="2 3">
    <name type="scientific">Polypedilum vanderplanki</name>
    <name type="common">Sleeping chironomid midge</name>
    <dbReference type="NCBI Taxonomy" id="319348"/>
    <lineage>
        <taxon>Eukaryota</taxon>
        <taxon>Metazoa</taxon>
        <taxon>Ecdysozoa</taxon>
        <taxon>Arthropoda</taxon>
        <taxon>Hexapoda</taxon>
        <taxon>Insecta</taxon>
        <taxon>Pterygota</taxon>
        <taxon>Neoptera</taxon>
        <taxon>Endopterygota</taxon>
        <taxon>Diptera</taxon>
        <taxon>Nematocera</taxon>
        <taxon>Chironomoidea</taxon>
        <taxon>Chironomidae</taxon>
        <taxon>Chironominae</taxon>
        <taxon>Polypedilum</taxon>
        <taxon>Polypedilum</taxon>
    </lineage>
</organism>
<protein>
    <submittedName>
        <fullName evidence="2">Uncharacterized protein</fullName>
    </submittedName>
</protein>
<name>A0A9J6CJY1_POLVA</name>
<evidence type="ECO:0000313" key="3">
    <source>
        <dbReference type="Proteomes" id="UP001107558"/>
    </source>
</evidence>
<dbReference type="InterPro" id="IPR010530">
    <property type="entry name" value="B12D"/>
</dbReference>
<accession>A0A9J6CJY1</accession>
<keyword evidence="1" id="KW-0472">Membrane</keyword>
<dbReference type="Proteomes" id="UP001107558">
    <property type="component" value="Chromosome 1"/>
</dbReference>
<keyword evidence="1" id="KW-1133">Transmembrane helix</keyword>